<dbReference type="Gene3D" id="1.10.150.130">
    <property type="match status" value="1"/>
</dbReference>
<dbReference type="SUPFAM" id="SSF50044">
    <property type="entry name" value="SH3-domain"/>
    <property type="match status" value="1"/>
</dbReference>
<evidence type="ECO:0000256" key="4">
    <source>
        <dbReference type="PROSITE-ProRule" id="PRU00192"/>
    </source>
</evidence>
<evidence type="ECO:0000259" key="7">
    <source>
        <dbReference type="PROSITE" id="PS50003"/>
    </source>
</evidence>
<evidence type="ECO:0000259" key="8">
    <source>
        <dbReference type="PROSITE" id="PS50020"/>
    </source>
</evidence>
<dbReference type="SUPFAM" id="SSF51045">
    <property type="entry name" value="WW domain"/>
    <property type="match status" value="2"/>
</dbReference>
<dbReference type="InterPro" id="IPR010998">
    <property type="entry name" value="Integrase_recombinase_N"/>
</dbReference>
<dbReference type="PROSITE" id="PS50020">
    <property type="entry name" value="WW_DOMAIN_2"/>
    <property type="match status" value="2"/>
</dbReference>
<dbReference type="SMART" id="SM00326">
    <property type="entry name" value="SH3"/>
    <property type="match status" value="1"/>
</dbReference>
<dbReference type="Pfam" id="PF00620">
    <property type="entry name" value="RhoGAP"/>
    <property type="match status" value="1"/>
</dbReference>
<dbReference type="InterPro" id="IPR036020">
    <property type="entry name" value="WW_dom_sf"/>
</dbReference>
<dbReference type="GO" id="GO:0005737">
    <property type="term" value="C:cytoplasm"/>
    <property type="evidence" value="ECO:0007669"/>
    <property type="project" value="TreeGrafter"/>
</dbReference>
<dbReference type="CDD" id="cd13233">
    <property type="entry name" value="PH_ARHGAP9-like"/>
    <property type="match status" value="1"/>
</dbReference>
<feature type="domain" description="PH" evidence="7">
    <location>
        <begin position="393"/>
        <end position="507"/>
    </location>
</feature>
<dbReference type="InterPro" id="IPR036028">
    <property type="entry name" value="SH3-like_dom_sf"/>
</dbReference>
<sequence length="1161" mass="129747">MGDETVEAMFPYTYQAGDGRTIEFEKGDQFTLLNKTNDDWWQVTRTRKDTTHSEEKPIYVPASYMKEIPSGSKNPIYENVECNGEVVREDIPTMGVPGRHSNTSNRSVPNDVNRDGYSHNGTNYEDEKDTRHTSDASSDFNSMAESLESSGSFSSPTKERPKSQSLPRGWIQLTDEATGRPCYFNSHTQEKSWKPPRISHSGTRTPDGWPTPPLGWRISHSSSTDELCYVNDCNDEQWMLSKDEDGRVYYYQVNGNATAWELPETSLLNVNCIHTTGSQQLEPARQSFEALDVTYRRRSPNLSLRISKCQSLLTSSPRNSEANPTFPPPSMSATAAAAHGFPPPPPMVGSELRSSLKGARRSASVQSRDSASSAEEWPMPPTPSTDFVDFFQAIEKQGMLNCKKLVEGGGKKVKKMSWTPTFVTLFSANLVFYKDQKAAAQKPGHPQGKPQSCCPLQGATIEWGSSSSTKKKNAFQIKAFSGAVYLLQHDHQVEATNWFSAISAVIKRLNEEEPFPAPVPSQDQSQQGDESDVVSPEPGTPSSLQPQVLIRVPSTRKGVDREDKRNMRDKLKKFLTKRPPIEELEKRGIIKESVFGCHISHLCERQKTPVPVFVSSCIAAIEKREEKVVLGEPPFDDVHALTGSLKLYFRELPEPLIPYDFFSGFVEAIKQSTRKGKLTAMRSLAVQMPKVNGETLKLLLRHLRKTMIETTNYSDAHEVAAETSRGNSHGEDDITNKDLAKTLQSMNENMSQTAEILLEMKQSNPTGVSGKATSSSKRRKPDQMSDSDTDNEGPASKRKNHSDDDLSLHAEDDLDVAKDRHPRHVEQNTSRESIGDLRAPGLANPAMVRQCSSADATDSSVPESRQNPTNPAKQSVRNSPDLTQTKSHDLPLIRHKLDQYQLSPSATEVLMGSWPEGTTKQYQTYLKRWQSFCEHRNIDIYCPGVAMGIEFLVSLYWSGLGYSAVNAARSALSATILSEGIPFGEHPLVIRCMKGIFELKPALPKYTEIWDVNNVLNYLKRFSPIKGSLALKDLTLNLSMLLCLTAGQRGQTLLYMDTRSIQELDDGFRIIINEKLKQTKPGKHLAPIKVIAYPDDKRICVVDYLKEYLTRTKPFRKEVTQLLISYAKPFKPVTKDTIARWVRDVLEIVADSADLPVLSAL</sequence>
<comment type="caution">
    <text evidence="10">The sequence shown here is derived from an EMBL/GenBank/DDBJ whole genome shotgun (WGS) entry which is preliminary data.</text>
</comment>
<dbReference type="PROSITE" id="PS50238">
    <property type="entry name" value="RHOGAP"/>
    <property type="match status" value="1"/>
</dbReference>
<name>A0A2B4S6P8_STYPI</name>
<dbReference type="AlphaFoldDB" id="A0A2B4S6P8"/>
<feature type="compositionally biased region" description="Polar residues" evidence="5">
    <location>
        <begin position="851"/>
        <end position="885"/>
    </location>
</feature>
<dbReference type="Proteomes" id="UP000225706">
    <property type="component" value="Unassembled WGS sequence"/>
</dbReference>
<dbReference type="InterPro" id="IPR050729">
    <property type="entry name" value="Rho-GAP"/>
</dbReference>
<dbReference type="Gene3D" id="2.30.30.40">
    <property type="entry name" value="SH3 Domains"/>
    <property type="match status" value="1"/>
</dbReference>
<feature type="region of interest" description="Disordered" evidence="5">
    <location>
        <begin position="313"/>
        <end position="382"/>
    </location>
</feature>
<dbReference type="InterPro" id="IPR001849">
    <property type="entry name" value="PH_domain"/>
</dbReference>
<dbReference type="InterPro" id="IPR001202">
    <property type="entry name" value="WW_dom"/>
</dbReference>
<feature type="compositionally biased region" description="Polar residues" evidence="5">
    <location>
        <begin position="313"/>
        <end position="323"/>
    </location>
</feature>
<reference evidence="11" key="1">
    <citation type="journal article" date="2017" name="bioRxiv">
        <title>Comparative analysis of the genomes of Stylophora pistillata and Acropora digitifera provides evidence for extensive differences between species of corals.</title>
        <authorList>
            <person name="Voolstra C.R."/>
            <person name="Li Y."/>
            <person name="Liew Y.J."/>
            <person name="Baumgarten S."/>
            <person name="Zoccola D."/>
            <person name="Flot J.-F."/>
            <person name="Tambutte S."/>
            <person name="Allemand D."/>
            <person name="Aranda M."/>
        </authorList>
    </citation>
    <scope>NUCLEOTIDE SEQUENCE [LARGE SCALE GENOMIC DNA]</scope>
</reference>
<evidence type="ECO:0000256" key="1">
    <source>
        <dbReference type="ARBA" id="ARBA00022443"/>
    </source>
</evidence>
<dbReference type="STRING" id="50429.A0A2B4S6P8"/>
<evidence type="ECO:0000256" key="2">
    <source>
        <dbReference type="ARBA" id="ARBA00022468"/>
    </source>
</evidence>
<evidence type="ECO:0000313" key="11">
    <source>
        <dbReference type="Proteomes" id="UP000225706"/>
    </source>
</evidence>
<feature type="domain" description="WW" evidence="8">
    <location>
        <begin position="238"/>
        <end position="265"/>
    </location>
</feature>
<keyword evidence="1 4" id="KW-0728">SH3 domain</keyword>
<dbReference type="GO" id="GO:0007165">
    <property type="term" value="P:signal transduction"/>
    <property type="evidence" value="ECO:0007669"/>
    <property type="project" value="InterPro"/>
</dbReference>
<feature type="region of interest" description="Disordered" evidence="5">
    <location>
        <begin position="760"/>
        <end position="839"/>
    </location>
</feature>
<evidence type="ECO:0000256" key="3">
    <source>
        <dbReference type="ARBA" id="ARBA00023125"/>
    </source>
</evidence>
<dbReference type="Pfam" id="PF00018">
    <property type="entry name" value="SH3_1"/>
    <property type="match status" value="1"/>
</dbReference>
<dbReference type="SMART" id="SM00324">
    <property type="entry name" value="RhoGAP"/>
    <property type="match status" value="1"/>
</dbReference>
<feature type="compositionally biased region" description="Low complexity" evidence="5">
    <location>
        <begin position="331"/>
        <end position="340"/>
    </location>
</feature>
<dbReference type="EMBL" id="LSMT01000182">
    <property type="protein sequence ID" value="PFX24228.1"/>
    <property type="molecule type" value="Genomic_DNA"/>
</dbReference>
<dbReference type="PANTHER" id="PTHR23176">
    <property type="entry name" value="RHO/RAC/CDC GTPASE-ACTIVATING PROTEIN"/>
    <property type="match status" value="1"/>
</dbReference>
<feature type="domain" description="Rho-GAP" evidence="9">
    <location>
        <begin position="559"/>
        <end position="765"/>
    </location>
</feature>
<feature type="region of interest" description="Disordered" evidence="5">
    <location>
        <begin position="91"/>
        <end position="170"/>
    </location>
</feature>
<dbReference type="InterPro" id="IPR011993">
    <property type="entry name" value="PH-like_dom_sf"/>
</dbReference>
<gene>
    <name evidence="10" type="primary">ARHGAP12</name>
    <name evidence="10" type="ORF">AWC38_SpisGene11175</name>
</gene>
<dbReference type="Pfam" id="PF00169">
    <property type="entry name" value="PH"/>
    <property type="match status" value="1"/>
</dbReference>
<feature type="region of interest" description="Disordered" evidence="5">
    <location>
        <begin position="186"/>
        <end position="213"/>
    </location>
</feature>
<dbReference type="InterPro" id="IPR000198">
    <property type="entry name" value="RhoGAP_dom"/>
</dbReference>
<feature type="region of interest" description="Disordered" evidence="5">
    <location>
        <begin position="514"/>
        <end position="565"/>
    </location>
</feature>
<feature type="compositionally biased region" description="Basic and acidic residues" evidence="5">
    <location>
        <begin position="801"/>
        <end position="819"/>
    </location>
</feature>
<dbReference type="SUPFAM" id="SSF47823">
    <property type="entry name" value="lambda integrase-like, N-terminal domain"/>
    <property type="match status" value="1"/>
</dbReference>
<dbReference type="Gene3D" id="1.10.555.10">
    <property type="entry name" value="Rho GTPase activation protein"/>
    <property type="match status" value="1"/>
</dbReference>
<evidence type="ECO:0000256" key="5">
    <source>
        <dbReference type="SAM" id="MobiDB-lite"/>
    </source>
</evidence>
<feature type="compositionally biased region" description="Low complexity" evidence="5">
    <location>
        <begin position="142"/>
        <end position="155"/>
    </location>
</feature>
<dbReference type="SMART" id="SM00456">
    <property type="entry name" value="WW"/>
    <property type="match status" value="2"/>
</dbReference>
<dbReference type="PROSITE" id="PS50003">
    <property type="entry name" value="PH_DOMAIN"/>
    <property type="match status" value="1"/>
</dbReference>
<feature type="region of interest" description="Disordered" evidence="5">
    <location>
        <begin position="851"/>
        <end position="890"/>
    </location>
</feature>
<dbReference type="CDD" id="cd00201">
    <property type="entry name" value="WW"/>
    <property type="match status" value="1"/>
</dbReference>
<evidence type="ECO:0000259" key="6">
    <source>
        <dbReference type="PROSITE" id="PS50002"/>
    </source>
</evidence>
<dbReference type="GO" id="GO:0003677">
    <property type="term" value="F:DNA binding"/>
    <property type="evidence" value="ECO:0007669"/>
    <property type="project" value="UniProtKB-KW"/>
</dbReference>
<dbReference type="OrthoDB" id="79452at2759"/>
<feature type="compositionally biased region" description="Polar residues" evidence="5">
    <location>
        <begin position="100"/>
        <end position="110"/>
    </location>
</feature>
<dbReference type="InterPro" id="IPR001452">
    <property type="entry name" value="SH3_domain"/>
</dbReference>
<dbReference type="PANTHER" id="PTHR23176:SF129">
    <property type="entry name" value="RHO GTPASE ACTIVATING PROTEIN AT 16F, ISOFORM E-RELATED"/>
    <property type="match status" value="1"/>
</dbReference>
<protein>
    <submittedName>
        <fullName evidence="10">Rho GTPase-activating protein 12</fullName>
    </submittedName>
</protein>
<dbReference type="Gene3D" id="2.30.29.30">
    <property type="entry name" value="Pleckstrin-homology domain (PH domain)/Phosphotyrosine-binding domain (PTB)"/>
    <property type="match status" value="1"/>
</dbReference>
<evidence type="ECO:0000259" key="9">
    <source>
        <dbReference type="PROSITE" id="PS50238"/>
    </source>
</evidence>
<organism evidence="10 11">
    <name type="scientific">Stylophora pistillata</name>
    <name type="common">Smooth cauliflower coral</name>
    <dbReference type="NCBI Taxonomy" id="50429"/>
    <lineage>
        <taxon>Eukaryota</taxon>
        <taxon>Metazoa</taxon>
        <taxon>Cnidaria</taxon>
        <taxon>Anthozoa</taxon>
        <taxon>Hexacorallia</taxon>
        <taxon>Scleractinia</taxon>
        <taxon>Astrocoeniina</taxon>
        <taxon>Pocilloporidae</taxon>
        <taxon>Stylophora</taxon>
    </lineage>
</organism>
<proteinExistence type="predicted"/>
<dbReference type="SMART" id="SM00233">
    <property type="entry name" value="PH"/>
    <property type="match status" value="1"/>
</dbReference>
<accession>A0A2B4S6P8</accession>
<dbReference type="PROSITE" id="PS50002">
    <property type="entry name" value="SH3"/>
    <property type="match status" value="1"/>
</dbReference>
<dbReference type="InterPro" id="IPR008936">
    <property type="entry name" value="Rho_GTPase_activation_prot"/>
</dbReference>
<keyword evidence="11" id="KW-1185">Reference proteome</keyword>
<feature type="domain" description="WW" evidence="8">
    <location>
        <begin position="164"/>
        <end position="198"/>
    </location>
</feature>
<evidence type="ECO:0000313" key="10">
    <source>
        <dbReference type="EMBL" id="PFX24228.1"/>
    </source>
</evidence>
<feature type="compositionally biased region" description="Low complexity" evidence="5">
    <location>
        <begin position="361"/>
        <end position="374"/>
    </location>
</feature>
<feature type="domain" description="SH3" evidence="6">
    <location>
        <begin position="1"/>
        <end position="70"/>
    </location>
</feature>
<dbReference type="GO" id="GO:0005096">
    <property type="term" value="F:GTPase activator activity"/>
    <property type="evidence" value="ECO:0007669"/>
    <property type="project" value="UniProtKB-KW"/>
</dbReference>
<dbReference type="Gene3D" id="2.20.70.10">
    <property type="match status" value="2"/>
</dbReference>
<dbReference type="SUPFAM" id="SSF50729">
    <property type="entry name" value="PH domain-like"/>
    <property type="match status" value="1"/>
</dbReference>
<feature type="compositionally biased region" description="Polar residues" evidence="5">
    <location>
        <begin position="761"/>
        <end position="775"/>
    </location>
</feature>
<keyword evidence="3" id="KW-0238">DNA-binding</keyword>
<keyword evidence="2" id="KW-0343">GTPase activation</keyword>
<dbReference type="SUPFAM" id="SSF48350">
    <property type="entry name" value="GTPase activation domain, GAP"/>
    <property type="match status" value="1"/>
</dbReference>